<sequence length="100" mass="11291">METPRSPNTEKKGLKKRKAEKKASGERSQKKKQVIIQSDSEADVEADIQDIMASEKKTIEGRRIPEYSTSSNGQHLLPFRGKCQEVEVYLPKKNCTRNGA</sequence>
<protein>
    <submittedName>
        <fullName evidence="2">Uncharacterized protein</fullName>
    </submittedName>
</protein>
<gene>
    <name evidence="2" type="ORF">A2U01_0006681</name>
</gene>
<name>A0A392MFK9_9FABA</name>
<dbReference type="Proteomes" id="UP000265520">
    <property type="component" value="Unassembled WGS sequence"/>
</dbReference>
<feature type="region of interest" description="Disordered" evidence="1">
    <location>
        <begin position="1"/>
        <end position="42"/>
    </location>
</feature>
<organism evidence="2 3">
    <name type="scientific">Trifolium medium</name>
    <dbReference type="NCBI Taxonomy" id="97028"/>
    <lineage>
        <taxon>Eukaryota</taxon>
        <taxon>Viridiplantae</taxon>
        <taxon>Streptophyta</taxon>
        <taxon>Embryophyta</taxon>
        <taxon>Tracheophyta</taxon>
        <taxon>Spermatophyta</taxon>
        <taxon>Magnoliopsida</taxon>
        <taxon>eudicotyledons</taxon>
        <taxon>Gunneridae</taxon>
        <taxon>Pentapetalae</taxon>
        <taxon>rosids</taxon>
        <taxon>fabids</taxon>
        <taxon>Fabales</taxon>
        <taxon>Fabaceae</taxon>
        <taxon>Papilionoideae</taxon>
        <taxon>50 kb inversion clade</taxon>
        <taxon>NPAAA clade</taxon>
        <taxon>Hologalegina</taxon>
        <taxon>IRL clade</taxon>
        <taxon>Trifolieae</taxon>
        <taxon>Trifolium</taxon>
    </lineage>
</organism>
<comment type="caution">
    <text evidence="2">The sequence shown here is derived from an EMBL/GenBank/DDBJ whole genome shotgun (WGS) entry which is preliminary data.</text>
</comment>
<keyword evidence="3" id="KW-1185">Reference proteome</keyword>
<evidence type="ECO:0000256" key="1">
    <source>
        <dbReference type="SAM" id="MobiDB-lite"/>
    </source>
</evidence>
<dbReference type="EMBL" id="LXQA010009209">
    <property type="protein sequence ID" value="MCH85829.1"/>
    <property type="molecule type" value="Genomic_DNA"/>
</dbReference>
<reference evidence="2 3" key="1">
    <citation type="journal article" date="2018" name="Front. Plant Sci.">
        <title>Red Clover (Trifolium pratense) and Zigzag Clover (T. medium) - A Picture of Genomic Similarities and Differences.</title>
        <authorList>
            <person name="Dluhosova J."/>
            <person name="Istvanek J."/>
            <person name="Nedelnik J."/>
            <person name="Repkova J."/>
        </authorList>
    </citation>
    <scope>NUCLEOTIDE SEQUENCE [LARGE SCALE GENOMIC DNA]</scope>
    <source>
        <strain evidence="3">cv. 10/8</strain>
        <tissue evidence="2">Leaf</tissue>
    </source>
</reference>
<proteinExistence type="predicted"/>
<accession>A0A392MFK9</accession>
<evidence type="ECO:0000313" key="3">
    <source>
        <dbReference type="Proteomes" id="UP000265520"/>
    </source>
</evidence>
<dbReference type="AlphaFoldDB" id="A0A392MFK9"/>
<evidence type="ECO:0000313" key="2">
    <source>
        <dbReference type="EMBL" id="MCH85829.1"/>
    </source>
</evidence>